<accession>A0A226GV50</accession>
<evidence type="ECO:0000313" key="2">
    <source>
        <dbReference type="Proteomes" id="UP000198345"/>
    </source>
</evidence>
<gene>
    <name evidence="1" type="ORF">B0A66_18900</name>
</gene>
<dbReference type="AlphaFoldDB" id="A0A226GV50"/>
<dbReference type="OrthoDB" id="754271at2"/>
<organism evidence="1 2">
    <name type="scientific">Flavobacterium hercynium</name>
    <dbReference type="NCBI Taxonomy" id="387094"/>
    <lineage>
        <taxon>Bacteria</taxon>
        <taxon>Pseudomonadati</taxon>
        <taxon>Bacteroidota</taxon>
        <taxon>Flavobacteriia</taxon>
        <taxon>Flavobacteriales</taxon>
        <taxon>Flavobacteriaceae</taxon>
        <taxon>Flavobacterium</taxon>
    </lineage>
</organism>
<proteinExistence type="predicted"/>
<evidence type="ECO:0000313" key="1">
    <source>
        <dbReference type="EMBL" id="OXA85922.1"/>
    </source>
</evidence>
<protein>
    <submittedName>
        <fullName evidence="1">Uncharacterized protein</fullName>
    </submittedName>
</protein>
<reference evidence="1 2" key="1">
    <citation type="submission" date="2016-11" db="EMBL/GenBank/DDBJ databases">
        <title>Whole genomes of Flavobacteriaceae.</title>
        <authorList>
            <person name="Stine C."/>
            <person name="Li C."/>
            <person name="Tadesse D."/>
        </authorList>
    </citation>
    <scope>NUCLEOTIDE SEQUENCE [LARGE SCALE GENOMIC DNA]</scope>
    <source>
        <strain evidence="1 2">DSM 18292</strain>
    </source>
</reference>
<comment type="caution">
    <text evidence="1">The sequence shown here is derived from an EMBL/GenBank/DDBJ whole genome shotgun (WGS) entry which is preliminary data.</text>
</comment>
<name>A0A226GV50_9FLAO</name>
<dbReference type="Proteomes" id="UP000198345">
    <property type="component" value="Unassembled WGS sequence"/>
</dbReference>
<sequence>MSIFKRLFGEKNKEKQETSKEENVTFSAGTMSQSDLDKMKVGNVITLGNEKEAEVKYDSVWIEASDNPFKIRIFDCREYALKMISTTQNSDVANNFIASRNSDGKEYIGKFPENGVKIEVNLNFDTEGKQLADGPVFKSTTMEEKWDIYKYANFLFFVRSWTGELVYFTNYIPTPKGFKVDVIVVNDTKIDEEDPHFELKVVEFLIHSYVLGYPVPHPIPKVLEDHENIILNYSFSMFGNRGLYASYE</sequence>
<keyword evidence="2" id="KW-1185">Reference proteome</keyword>
<dbReference type="RefSeq" id="WP_089051419.1">
    <property type="nucleotide sequence ID" value="NZ_FXTV01000017.1"/>
</dbReference>
<dbReference type="EMBL" id="MUGW01000046">
    <property type="protein sequence ID" value="OXA85922.1"/>
    <property type="molecule type" value="Genomic_DNA"/>
</dbReference>